<keyword evidence="1" id="KW-0539">Nucleus</keyword>
<dbReference type="Proteomes" id="UP001176517">
    <property type="component" value="Unassembled WGS sequence"/>
</dbReference>
<feature type="non-terminal residue" evidence="2">
    <location>
        <position position="128"/>
    </location>
</feature>
<dbReference type="GO" id="GO:0005634">
    <property type="term" value="C:nucleus"/>
    <property type="evidence" value="ECO:0007669"/>
    <property type="project" value="UniProtKB-SubCell"/>
</dbReference>
<comment type="subunit">
    <text evidence="1">Component of the RIX1 complex.</text>
</comment>
<name>A0AAN6JNF0_9BASI</name>
<comment type="similarity">
    <text evidence="1">Belongs to the IPI1/TEX10 family.</text>
</comment>
<dbReference type="AlphaFoldDB" id="A0AAN6JNF0"/>
<evidence type="ECO:0000313" key="3">
    <source>
        <dbReference type="Proteomes" id="UP001176517"/>
    </source>
</evidence>
<keyword evidence="3" id="KW-1185">Reference proteome</keyword>
<dbReference type="PANTHER" id="PTHR16056:SF2">
    <property type="entry name" value="TESTIS-EXPRESSED PROTEIN 10"/>
    <property type="match status" value="1"/>
</dbReference>
<proteinExistence type="inferred from homology"/>
<organism evidence="2 3">
    <name type="scientific">Tilletia horrida</name>
    <dbReference type="NCBI Taxonomy" id="155126"/>
    <lineage>
        <taxon>Eukaryota</taxon>
        <taxon>Fungi</taxon>
        <taxon>Dikarya</taxon>
        <taxon>Basidiomycota</taxon>
        <taxon>Ustilaginomycotina</taxon>
        <taxon>Exobasidiomycetes</taxon>
        <taxon>Tilletiales</taxon>
        <taxon>Tilletiaceae</taxon>
        <taxon>Tilletia</taxon>
    </lineage>
</organism>
<keyword evidence="1" id="KW-0698">rRNA processing</keyword>
<evidence type="ECO:0000256" key="1">
    <source>
        <dbReference type="RuleBase" id="RU368021"/>
    </source>
</evidence>
<reference evidence="2" key="1">
    <citation type="journal article" date="2023" name="PhytoFront">
        <title>Draft Genome Resources of Seven Strains of Tilletia horrida, Causal Agent of Kernel Smut of Rice.</title>
        <authorList>
            <person name="Khanal S."/>
            <person name="Antony Babu S."/>
            <person name="Zhou X.G."/>
        </authorList>
    </citation>
    <scope>NUCLEOTIDE SEQUENCE</scope>
    <source>
        <strain evidence="2">TX6</strain>
    </source>
</reference>
<evidence type="ECO:0000313" key="2">
    <source>
        <dbReference type="EMBL" id="KAK0542401.1"/>
    </source>
</evidence>
<comment type="subcellular location">
    <subcellularLocation>
        <location evidence="1">Nucleus</location>
    </subcellularLocation>
</comment>
<dbReference type="EMBL" id="JAPDMZ010000533">
    <property type="protein sequence ID" value="KAK0542401.1"/>
    <property type="molecule type" value="Genomic_DNA"/>
</dbReference>
<dbReference type="GO" id="GO:0120330">
    <property type="term" value="C:rixosome complex"/>
    <property type="evidence" value="ECO:0007669"/>
    <property type="project" value="UniProtKB-UniRule"/>
</dbReference>
<gene>
    <name evidence="2" type="primary">IPI1_2</name>
    <name evidence="2" type="ORF">OC846_006751</name>
</gene>
<dbReference type="PANTHER" id="PTHR16056">
    <property type="entry name" value="REGULATOR OF MICROTUBULE DYNAMICS PROTEIN"/>
    <property type="match status" value="1"/>
</dbReference>
<dbReference type="GO" id="GO:0006364">
    <property type="term" value="P:rRNA processing"/>
    <property type="evidence" value="ECO:0007669"/>
    <property type="project" value="UniProtKB-UniRule"/>
</dbReference>
<sequence length="128" mass="14106">MPKSAKHKAQRAADFQKTKLKLGSGKSKKVTAKTATDTSFKSRTIALPQQSITADKSQAIVTRRNLTLDDLLTQSRHYNASIRKDSLFGLREILSLHPFLLSRPGVLPAVLSASLRLIPDEDPTVRKA</sequence>
<comment type="caution">
    <text evidence="2">The sequence shown here is derived from an EMBL/GenBank/DDBJ whole genome shotgun (WGS) entry which is preliminary data.</text>
</comment>
<comment type="function">
    <text evidence="1">Component of the RIX1 complex required for processing of ITS2 sequences from 35S pre-rRNA.</text>
</comment>
<accession>A0AAN6JNF0</accession>
<protein>
    <recommendedName>
        <fullName evidence="1">Pre-rRNA-processing protein</fullName>
    </recommendedName>
</protein>
<keyword evidence="1" id="KW-0690">Ribosome biogenesis</keyword>